<dbReference type="PANTHER" id="PTHR12837">
    <property type="entry name" value="POLY ADP-RIBOSE GLYCOHYDROLASE"/>
    <property type="match status" value="1"/>
</dbReference>
<dbReference type="InterPro" id="IPR048362">
    <property type="entry name" value="PARG_helical"/>
</dbReference>
<protein>
    <recommendedName>
        <fullName evidence="2">poly(ADP-ribose) glycohydrolase</fullName>
        <ecNumber evidence="2">3.2.1.143</ecNumber>
    </recommendedName>
</protein>
<dbReference type="InterPro" id="IPR046372">
    <property type="entry name" value="PARG_cat_C"/>
</dbReference>
<gene>
    <name evidence="7" type="ORF">STAS_21111</name>
</gene>
<evidence type="ECO:0000259" key="5">
    <source>
        <dbReference type="Pfam" id="PF05028"/>
    </source>
</evidence>
<accession>A0A5A7QFY9</accession>
<dbReference type="EC" id="3.2.1.143" evidence="2"/>
<dbReference type="GO" id="GO:1990966">
    <property type="term" value="P:ATP generation from poly-ADP-D-ribose"/>
    <property type="evidence" value="ECO:0007669"/>
    <property type="project" value="TreeGrafter"/>
</dbReference>
<keyword evidence="3 7" id="KW-0378">Hydrolase</keyword>
<dbReference type="Pfam" id="PF20811">
    <property type="entry name" value="PARG_cat_N"/>
    <property type="match status" value="2"/>
</dbReference>
<evidence type="ECO:0000313" key="8">
    <source>
        <dbReference type="Proteomes" id="UP000325081"/>
    </source>
</evidence>
<evidence type="ECO:0000259" key="6">
    <source>
        <dbReference type="Pfam" id="PF20811"/>
    </source>
</evidence>
<evidence type="ECO:0000256" key="3">
    <source>
        <dbReference type="ARBA" id="ARBA00022801"/>
    </source>
</evidence>
<evidence type="ECO:0000256" key="2">
    <source>
        <dbReference type="ARBA" id="ARBA00012255"/>
    </source>
</evidence>
<comment type="similarity">
    <text evidence="1">Belongs to the poly(ADP-ribose) glycohydrolase family.</text>
</comment>
<organism evidence="7 8">
    <name type="scientific">Striga asiatica</name>
    <name type="common">Asiatic witchweed</name>
    <name type="synonym">Buchnera asiatica</name>
    <dbReference type="NCBI Taxonomy" id="4170"/>
    <lineage>
        <taxon>Eukaryota</taxon>
        <taxon>Viridiplantae</taxon>
        <taxon>Streptophyta</taxon>
        <taxon>Embryophyta</taxon>
        <taxon>Tracheophyta</taxon>
        <taxon>Spermatophyta</taxon>
        <taxon>Magnoliopsida</taxon>
        <taxon>eudicotyledons</taxon>
        <taxon>Gunneridae</taxon>
        <taxon>Pentapetalae</taxon>
        <taxon>asterids</taxon>
        <taxon>lamiids</taxon>
        <taxon>Lamiales</taxon>
        <taxon>Orobanchaceae</taxon>
        <taxon>Buchnereae</taxon>
        <taxon>Striga</taxon>
    </lineage>
</organism>
<feature type="domain" description="PARG catalytic Macro" evidence="5">
    <location>
        <begin position="251"/>
        <end position="450"/>
    </location>
</feature>
<proteinExistence type="inferred from homology"/>
<keyword evidence="8" id="KW-1185">Reference proteome</keyword>
<reference evidence="8" key="1">
    <citation type="journal article" date="2019" name="Curr. Biol.">
        <title>Genome Sequence of Striga asiatica Provides Insight into the Evolution of Plant Parasitism.</title>
        <authorList>
            <person name="Yoshida S."/>
            <person name="Kim S."/>
            <person name="Wafula E.K."/>
            <person name="Tanskanen J."/>
            <person name="Kim Y.M."/>
            <person name="Honaas L."/>
            <person name="Yang Z."/>
            <person name="Spallek T."/>
            <person name="Conn C.E."/>
            <person name="Ichihashi Y."/>
            <person name="Cheong K."/>
            <person name="Cui S."/>
            <person name="Der J.P."/>
            <person name="Gundlach H."/>
            <person name="Jiao Y."/>
            <person name="Hori C."/>
            <person name="Ishida J.K."/>
            <person name="Kasahara H."/>
            <person name="Kiba T."/>
            <person name="Kim M.S."/>
            <person name="Koo N."/>
            <person name="Laohavisit A."/>
            <person name="Lee Y.H."/>
            <person name="Lumba S."/>
            <person name="McCourt P."/>
            <person name="Mortimer J.C."/>
            <person name="Mutuku J.M."/>
            <person name="Nomura T."/>
            <person name="Sasaki-Sekimoto Y."/>
            <person name="Seto Y."/>
            <person name="Wang Y."/>
            <person name="Wakatake T."/>
            <person name="Sakakibara H."/>
            <person name="Demura T."/>
            <person name="Yamaguchi S."/>
            <person name="Yoneyama K."/>
            <person name="Manabe R.I."/>
            <person name="Nelson D.C."/>
            <person name="Schulman A.H."/>
            <person name="Timko M.P."/>
            <person name="dePamphilis C.W."/>
            <person name="Choi D."/>
            <person name="Shirasu K."/>
        </authorList>
    </citation>
    <scope>NUCLEOTIDE SEQUENCE [LARGE SCALE GENOMIC DNA]</scope>
    <source>
        <strain evidence="8">cv. UVA1</strain>
    </source>
</reference>
<dbReference type="GO" id="GO:0009225">
    <property type="term" value="P:nucleotide-sugar metabolic process"/>
    <property type="evidence" value="ECO:0007669"/>
    <property type="project" value="TreeGrafter"/>
</dbReference>
<dbReference type="Proteomes" id="UP000325081">
    <property type="component" value="Unassembled WGS sequence"/>
</dbReference>
<dbReference type="Pfam" id="PF05028">
    <property type="entry name" value="PARG_cat_C"/>
    <property type="match status" value="1"/>
</dbReference>
<dbReference type="OrthoDB" id="1937899at2759"/>
<evidence type="ECO:0000256" key="4">
    <source>
        <dbReference type="PIRSR" id="PIRSR607724-1"/>
    </source>
</evidence>
<evidence type="ECO:0000313" key="7">
    <source>
        <dbReference type="EMBL" id="GER44215.1"/>
    </source>
</evidence>
<feature type="domain" description="PARG helical" evidence="6">
    <location>
        <begin position="158"/>
        <end position="232"/>
    </location>
</feature>
<dbReference type="GO" id="GO:0004649">
    <property type="term" value="F:poly(ADP-ribose) glycohydrolase activity"/>
    <property type="evidence" value="ECO:0007669"/>
    <property type="project" value="UniProtKB-EC"/>
</dbReference>
<dbReference type="GO" id="GO:0006282">
    <property type="term" value="P:regulation of DNA repair"/>
    <property type="evidence" value="ECO:0007669"/>
    <property type="project" value="InterPro"/>
</dbReference>
<feature type="active site" evidence="4">
    <location>
        <position position="282"/>
    </location>
</feature>
<feature type="domain" description="PARG helical" evidence="6">
    <location>
        <begin position="89"/>
        <end position="149"/>
    </location>
</feature>
<sequence>MSNHYPIDAREDFRSILPFLPLTVRSSAISWPVPVVQILEALSRGPSHSHVDSGELLAVSINDLRKSLGLSPLHASRPSGFSLFFDDLMNKDEAEKWFGEVVPRLAGLLLRLPELLKSHYQNAAVFNGMETGLRLLEAQQPGVVILSQVGFVCGHDCLSQELIAALLACALFCLFPTAKRDEKNLQHINFDKLFGILYHCKGAAHENKIKCIVHYFERVCQNMPSGNVSFERKVLPLRRNNSSDIFYPEADLWSKSNNSLCRFEVNTSGLIEDQPYEALEVDFADQYIGGLVLKLGSLQEEIRFAINPELIAAMLFLPVMADNESIEIVGPERFSNYTGYDFSFRFAGPHEDTKGVDLIKRRRTRVIAIDALDGPGNSQYRPEGLLREVNKAFCGFIDRHSEGEVGVATGNWGCGVFGGDPQVKSVIQWLAASQARRPFVVYYTFGLGKLRRLEEVVQWVESRKWSVSEVWRKLVEYSGLRVRGEATVGFFDWLIPSSRDGKRAGQGGAGM</sequence>
<evidence type="ECO:0000256" key="1">
    <source>
        <dbReference type="ARBA" id="ARBA00009545"/>
    </source>
</evidence>
<dbReference type="InterPro" id="IPR007724">
    <property type="entry name" value="Poly_GlycHdrlase"/>
</dbReference>
<comment type="caution">
    <text evidence="7">The sequence shown here is derived from an EMBL/GenBank/DDBJ whole genome shotgun (WGS) entry which is preliminary data.</text>
</comment>
<dbReference type="GO" id="GO:0005975">
    <property type="term" value="P:carbohydrate metabolic process"/>
    <property type="evidence" value="ECO:0007669"/>
    <property type="project" value="InterPro"/>
</dbReference>
<dbReference type="EMBL" id="BKCP01006848">
    <property type="protein sequence ID" value="GER44215.1"/>
    <property type="molecule type" value="Genomic_DNA"/>
</dbReference>
<feature type="active site" evidence="4">
    <location>
        <position position="300"/>
    </location>
</feature>
<dbReference type="PANTHER" id="PTHR12837:SF0">
    <property type="entry name" value="POLY(ADP-RIBOSE) GLYCOHYDROLASE"/>
    <property type="match status" value="1"/>
</dbReference>
<name>A0A5A7QFY9_STRAF</name>
<dbReference type="AlphaFoldDB" id="A0A5A7QFY9"/>
<dbReference type="GO" id="GO:0005634">
    <property type="term" value="C:nucleus"/>
    <property type="evidence" value="ECO:0007669"/>
    <property type="project" value="TreeGrafter"/>
</dbReference>
<dbReference type="GO" id="GO:0005737">
    <property type="term" value="C:cytoplasm"/>
    <property type="evidence" value="ECO:0007669"/>
    <property type="project" value="TreeGrafter"/>
</dbReference>
<feature type="active site" evidence="4">
    <location>
        <position position="301"/>
    </location>
</feature>